<organism evidence="2">
    <name type="scientific">marine metagenome</name>
    <dbReference type="NCBI Taxonomy" id="408172"/>
    <lineage>
        <taxon>unclassified sequences</taxon>
        <taxon>metagenomes</taxon>
        <taxon>ecological metagenomes</taxon>
    </lineage>
</organism>
<dbReference type="Pfam" id="PF05833">
    <property type="entry name" value="NFACT_N"/>
    <property type="match status" value="1"/>
</dbReference>
<dbReference type="InterPro" id="IPR008532">
    <property type="entry name" value="NFACT_RNA-bd"/>
</dbReference>
<protein>
    <recommendedName>
        <fullName evidence="1">NFACT RNA-binding domain-containing protein</fullName>
    </recommendedName>
</protein>
<dbReference type="GO" id="GO:0072344">
    <property type="term" value="P:rescue of stalled ribosome"/>
    <property type="evidence" value="ECO:0007669"/>
    <property type="project" value="TreeGrafter"/>
</dbReference>
<dbReference type="Pfam" id="PF05670">
    <property type="entry name" value="NFACT-R_1"/>
    <property type="match status" value="1"/>
</dbReference>
<dbReference type="EMBL" id="UINC01000299">
    <property type="protein sequence ID" value="SUZ52860.1"/>
    <property type="molecule type" value="Genomic_DNA"/>
</dbReference>
<dbReference type="GO" id="GO:0000049">
    <property type="term" value="F:tRNA binding"/>
    <property type="evidence" value="ECO:0007669"/>
    <property type="project" value="TreeGrafter"/>
</dbReference>
<proteinExistence type="predicted"/>
<feature type="domain" description="NFACT RNA-binding" evidence="1">
    <location>
        <begin position="433"/>
        <end position="529"/>
    </location>
</feature>
<accession>A0A381NE39</accession>
<evidence type="ECO:0000313" key="2">
    <source>
        <dbReference type="EMBL" id="SUZ52860.1"/>
    </source>
</evidence>
<name>A0A381NE39_9ZZZZ</name>
<dbReference type="PANTHER" id="PTHR15239">
    <property type="entry name" value="NUCLEAR EXPORT MEDIATOR FACTOR NEMF"/>
    <property type="match status" value="1"/>
</dbReference>
<dbReference type="GO" id="GO:1990112">
    <property type="term" value="C:RQC complex"/>
    <property type="evidence" value="ECO:0007669"/>
    <property type="project" value="TreeGrafter"/>
</dbReference>
<reference evidence="2" key="1">
    <citation type="submission" date="2018-05" db="EMBL/GenBank/DDBJ databases">
        <authorList>
            <person name="Lanie J.A."/>
            <person name="Ng W.-L."/>
            <person name="Kazmierczak K.M."/>
            <person name="Andrzejewski T.M."/>
            <person name="Davidsen T.M."/>
            <person name="Wayne K.J."/>
            <person name="Tettelin H."/>
            <person name="Glass J.I."/>
            <person name="Rusch D."/>
            <person name="Podicherti R."/>
            <person name="Tsui H.-C.T."/>
            <person name="Winkler M.E."/>
        </authorList>
    </citation>
    <scope>NUCLEOTIDE SEQUENCE</scope>
</reference>
<dbReference type="InterPro" id="IPR051608">
    <property type="entry name" value="RQC_Subunit_NEMF"/>
</dbReference>
<sequence>MTMRWDPILTTAVAAELNGALSGARLKGIFLDHGARTLHAYFREMTVLVDLGPSGLGVELLGKSEPPEGSRKFPCKLSGVEQVPDERVLVFVLARIRGRGGAIRIVVEFVPGRSNATVVEGEEWTVRHILVPHQGTRAPQIGSPYRKPISDRSGVDTPLSLEEWLEILEPLETLKERRRVLLQSVAFTSPINAPALLGGQDGPAGSASPETGYDLWLHLRAIGLGADVERPAYILECEWGDQPYPAELPHCGYRTSETLLEAVEAVRRADGAVAILTPSRWSNALEGALRAVGKKRGKLERELGATPDPKALRAQGDMILAHLRLVRKGAAEVTVPGFEGTSERIVLDPARSPQSNAERFYDRAGRAERARARLPELIREAESRIVELSELLDRVQAGEASVDEIRQVLPESGAGGRGTVGAAGPALPYRPYWTSGGLEVRVGRGSKANDQLTFKHCAPNDIWLHARHSAGAHVVLRWTSAETPPARDLEEAANLAALHSKARTSGSVPVDWTRRKYVRKPRKAPAGSVQLDHAKTLFVAPDPSLLDRLMDRKAES</sequence>
<evidence type="ECO:0000259" key="1">
    <source>
        <dbReference type="Pfam" id="PF05670"/>
    </source>
</evidence>
<dbReference type="PANTHER" id="PTHR15239:SF6">
    <property type="entry name" value="RIBOSOME QUALITY CONTROL COMPLEX SUBUNIT NEMF"/>
    <property type="match status" value="1"/>
</dbReference>
<dbReference type="AlphaFoldDB" id="A0A381NE39"/>
<dbReference type="GO" id="GO:0043023">
    <property type="term" value="F:ribosomal large subunit binding"/>
    <property type="evidence" value="ECO:0007669"/>
    <property type="project" value="TreeGrafter"/>
</dbReference>
<gene>
    <name evidence="2" type="ORF">METZ01_LOCUS5714</name>
</gene>
<dbReference type="Gene3D" id="2.30.310.10">
    <property type="entry name" value="ibrinogen binding protein from staphylococcus aureus domain"/>
    <property type="match status" value="1"/>
</dbReference>